<evidence type="ECO:0000313" key="8">
    <source>
        <dbReference type="Proteomes" id="UP001596002"/>
    </source>
</evidence>
<gene>
    <name evidence="4" type="primary">speE</name>
    <name evidence="7" type="ORF">ACFO8Q_04700</name>
</gene>
<dbReference type="Gene3D" id="3.40.50.150">
    <property type="entry name" value="Vaccinia Virus protein VP39"/>
    <property type="match status" value="1"/>
</dbReference>
<dbReference type="PROSITE" id="PS01330">
    <property type="entry name" value="PABS_1"/>
    <property type="match status" value="1"/>
</dbReference>
<dbReference type="InterPro" id="IPR030373">
    <property type="entry name" value="PABS_CS"/>
</dbReference>
<feature type="binding site" evidence="4">
    <location>
        <position position="36"/>
    </location>
    <ligand>
        <name>S-methyl-5'-thioadenosine</name>
        <dbReference type="ChEBI" id="CHEBI:17509"/>
    </ligand>
</feature>
<dbReference type="InterPro" id="IPR029063">
    <property type="entry name" value="SAM-dependent_MTases_sf"/>
</dbReference>
<reference evidence="8" key="1">
    <citation type="journal article" date="2019" name="Int. J. Syst. Evol. Microbiol.">
        <title>The Global Catalogue of Microorganisms (GCM) 10K type strain sequencing project: providing services to taxonomists for standard genome sequencing and annotation.</title>
        <authorList>
            <consortium name="The Broad Institute Genomics Platform"/>
            <consortium name="The Broad Institute Genome Sequencing Center for Infectious Disease"/>
            <person name="Wu L."/>
            <person name="Ma J."/>
        </authorList>
    </citation>
    <scope>NUCLEOTIDE SEQUENCE [LARGE SCALE GENOMIC DNA]</scope>
    <source>
        <strain evidence="8">WYCCWR 12678</strain>
    </source>
</reference>
<evidence type="ECO:0000256" key="1">
    <source>
        <dbReference type="ARBA" id="ARBA00007867"/>
    </source>
</evidence>
<dbReference type="HAMAP" id="MF_00198">
    <property type="entry name" value="Spermidine_synth"/>
    <property type="match status" value="1"/>
</dbReference>
<dbReference type="InterPro" id="IPR001045">
    <property type="entry name" value="Spermi_synthase"/>
</dbReference>
<comment type="function">
    <text evidence="4">Catalyzes the irreversible transfer of a propylamine group from the amino donor S-adenosylmethioninamine (decarboxy-AdoMet) to putrescine (1,4-diaminobutane) to yield spermidine.</text>
</comment>
<comment type="caution">
    <text evidence="7">The sequence shown here is derived from an EMBL/GenBank/DDBJ whole genome shotgun (WGS) entry which is preliminary data.</text>
</comment>
<sequence length="303" mass="34674">MPLLDATTVSLRKYISKDDEPDGKYRILRKIKTPLQRIAVVKEKNGPVLIYGDGYVMFGTTEDDEMWAEALVHIPMAVAKNRQRVLLIGGGGGITAREALRYSEVKEITSVDADAIMIDIGKNLKPLVKFNKGSLNNPKVTTVVKDGRLFVEYNRQKWDVIIIDIPEPSEDSLGLGRLYSREFYRLLKKRLQPGGVIAIACSVLSVMPEFCGSILATLKAAGFYVLPYHFDVMKKYEEDWGFCLAATRPISQSDVKILIRTRFLPRSRLKDMFRIPSKYRRKWKTRKIQTDRNRVLAQIHERH</sequence>
<keyword evidence="8" id="KW-1185">Reference proteome</keyword>
<dbReference type="InterPro" id="IPR030374">
    <property type="entry name" value="PABS"/>
</dbReference>
<feature type="domain" description="PABS" evidence="6">
    <location>
        <begin position="12"/>
        <end position="247"/>
    </location>
</feature>
<evidence type="ECO:0000256" key="3">
    <source>
        <dbReference type="ARBA" id="ARBA00023115"/>
    </source>
</evidence>
<evidence type="ECO:0000256" key="4">
    <source>
        <dbReference type="HAMAP-Rule" id="MF_00198"/>
    </source>
</evidence>
<dbReference type="EC" id="2.5.1.16" evidence="4"/>
<feature type="binding site" evidence="4">
    <location>
        <begin position="146"/>
        <end position="147"/>
    </location>
    <ligand>
        <name>S-methyl-5'-thioadenosine</name>
        <dbReference type="ChEBI" id="CHEBI:17509"/>
    </ligand>
</feature>
<feature type="binding site" evidence="4">
    <location>
        <position position="112"/>
    </location>
    <ligand>
        <name>S-methyl-5'-thioadenosine</name>
        <dbReference type="ChEBI" id="CHEBI:17509"/>
    </ligand>
</feature>
<dbReference type="Proteomes" id="UP001596002">
    <property type="component" value="Unassembled WGS sequence"/>
</dbReference>
<comment type="caution">
    <text evidence="4">Lacks conserved residue(s) required for the propagation of feature annotation.</text>
</comment>
<comment type="similarity">
    <text evidence="1 4">Belongs to the spermidine/spermine synthase family.</text>
</comment>
<evidence type="ECO:0000313" key="7">
    <source>
        <dbReference type="EMBL" id="MFC4766677.1"/>
    </source>
</evidence>
<keyword evidence="2 4" id="KW-0808">Transferase</keyword>
<keyword evidence="3 4" id="KW-0620">Polyamine biosynthesis</keyword>
<dbReference type="EMBL" id="JBHSHC010000028">
    <property type="protein sequence ID" value="MFC4766677.1"/>
    <property type="molecule type" value="Genomic_DNA"/>
</dbReference>
<dbReference type="PANTHER" id="PTHR43317:SF1">
    <property type="entry name" value="THERMOSPERMINE SYNTHASE ACAULIS5"/>
    <property type="match status" value="1"/>
</dbReference>
<keyword evidence="4" id="KW-0745">Spermidine biosynthesis</keyword>
<dbReference type="SUPFAM" id="SSF53335">
    <property type="entry name" value="S-adenosyl-L-methionine-dependent methyltransferases"/>
    <property type="match status" value="1"/>
</dbReference>
<protein>
    <recommendedName>
        <fullName evidence="4">Polyamine aminopropyltransferase</fullName>
    </recommendedName>
    <alternativeName>
        <fullName evidence="4">Putrescine aminopropyltransferase</fullName>
        <shortName evidence="4">PAPT</shortName>
    </alternativeName>
    <alternativeName>
        <fullName evidence="4">Spermidine synthase</fullName>
        <shortName evidence="4">SPDS</shortName>
        <shortName evidence="4">SPDSY</shortName>
        <ecNumber evidence="4">2.5.1.16</ecNumber>
    </alternativeName>
</protein>
<comment type="subunit">
    <text evidence="4">Homodimer or homotetramer.</text>
</comment>
<accession>A0ABV9Q1X4</accession>
<feature type="active site" description="Proton acceptor" evidence="4 5">
    <location>
        <position position="164"/>
    </location>
</feature>
<name>A0ABV9Q1X4_9BACL</name>
<comment type="pathway">
    <text evidence="4">Amine and polyamine biosynthesis; spermidine biosynthesis; spermidine from putrescine: step 1/1.</text>
</comment>
<proteinExistence type="inferred from homology"/>
<comment type="catalytic activity">
    <reaction evidence="4">
        <text>S-adenosyl 3-(methylsulfanyl)propylamine + putrescine = S-methyl-5'-thioadenosine + spermidine + H(+)</text>
        <dbReference type="Rhea" id="RHEA:12721"/>
        <dbReference type="ChEBI" id="CHEBI:15378"/>
        <dbReference type="ChEBI" id="CHEBI:17509"/>
        <dbReference type="ChEBI" id="CHEBI:57443"/>
        <dbReference type="ChEBI" id="CHEBI:57834"/>
        <dbReference type="ChEBI" id="CHEBI:326268"/>
        <dbReference type="EC" id="2.5.1.16"/>
    </reaction>
</comment>
<dbReference type="PROSITE" id="PS51006">
    <property type="entry name" value="PABS_2"/>
    <property type="match status" value="1"/>
</dbReference>
<dbReference type="Pfam" id="PF01564">
    <property type="entry name" value="Spermine_synth"/>
    <property type="match status" value="1"/>
</dbReference>
<organism evidence="7 8">
    <name type="scientific">Effusibacillus consociatus</name>
    <dbReference type="NCBI Taxonomy" id="1117041"/>
    <lineage>
        <taxon>Bacteria</taxon>
        <taxon>Bacillati</taxon>
        <taxon>Bacillota</taxon>
        <taxon>Bacilli</taxon>
        <taxon>Bacillales</taxon>
        <taxon>Alicyclobacillaceae</taxon>
        <taxon>Effusibacillus</taxon>
    </lineage>
</organism>
<evidence type="ECO:0000256" key="5">
    <source>
        <dbReference type="PROSITE-ProRule" id="PRU00354"/>
    </source>
</evidence>
<evidence type="ECO:0000259" key="6">
    <source>
        <dbReference type="PROSITE" id="PS51006"/>
    </source>
</evidence>
<dbReference type="PANTHER" id="PTHR43317">
    <property type="entry name" value="THERMOSPERMINE SYNTHASE ACAULIS5"/>
    <property type="match status" value="1"/>
</dbReference>
<dbReference type="CDD" id="cd02440">
    <property type="entry name" value="AdoMet_MTases"/>
    <property type="match status" value="1"/>
</dbReference>
<evidence type="ECO:0000256" key="2">
    <source>
        <dbReference type="ARBA" id="ARBA00022679"/>
    </source>
</evidence>